<protein>
    <submittedName>
        <fullName evidence="2">Phytoene dehydrogenase</fullName>
    </submittedName>
</protein>
<dbReference type="InterPro" id="IPR002937">
    <property type="entry name" value="Amino_oxidase"/>
</dbReference>
<dbReference type="GO" id="GO:0016116">
    <property type="term" value="P:carotenoid metabolic process"/>
    <property type="evidence" value="ECO:0007669"/>
    <property type="project" value="InterPro"/>
</dbReference>
<dbReference type="Proteomes" id="UP000030392">
    <property type="component" value="Unassembled WGS sequence"/>
</dbReference>
<dbReference type="Pfam" id="PF01593">
    <property type="entry name" value="Amino_oxidase"/>
    <property type="match status" value="1"/>
</dbReference>
<comment type="caution">
    <text evidence="2">The sequence shown here is derived from an EMBL/GenBank/DDBJ whole genome shotgun (WGS) entry which is preliminary data.</text>
</comment>
<dbReference type="AlphaFoldDB" id="A0A0A2CBJ5"/>
<dbReference type="SUPFAM" id="SSF51905">
    <property type="entry name" value="FAD/NAD(P)-binding domain"/>
    <property type="match status" value="1"/>
</dbReference>
<dbReference type="RefSeq" id="WP_036904300.1">
    <property type="nucleotide sequence ID" value="NZ_CP138967.1"/>
</dbReference>
<dbReference type="GO" id="GO:0016491">
    <property type="term" value="F:oxidoreductase activity"/>
    <property type="evidence" value="ECO:0007669"/>
    <property type="project" value="InterPro"/>
</dbReference>
<name>A0A0A2CBJ5_PROMR</name>
<evidence type="ECO:0000313" key="2">
    <source>
        <dbReference type="EMBL" id="KGG22280.1"/>
    </source>
</evidence>
<dbReference type="PANTHER" id="PTHR46313">
    <property type="match status" value="1"/>
</dbReference>
<evidence type="ECO:0000313" key="3">
    <source>
        <dbReference type="Proteomes" id="UP000030392"/>
    </source>
</evidence>
<dbReference type="EMBL" id="JNAX01000003">
    <property type="protein sequence ID" value="KGG22280.1"/>
    <property type="molecule type" value="Genomic_DNA"/>
</dbReference>
<proteinExistence type="predicted"/>
<evidence type="ECO:0000259" key="1">
    <source>
        <dbReference type="Pfam" id="PF01593"/>
    </source>
</evidence>
<organism evidence="2 3">
    <name type="scientific">Prochlorococcus marinus str. PAC1</name>
    <dbReference type="NCBI Taxonomy" id="59924"/>
    <lineage>
        <taxon>Bacteria</taxon>
        <taxon>Bacillati</taxon>
        <taxon>Cyanobacteriota</taxon>
        <taxon>Cyanophyceae</taxon>
        <taxon>Synechococcales</taxon>
        <taxon>Prochlorococcaceae</taxon>
        <taxon>Prochlorococcus</taxon>
    </lineage>
</organism>
<dbReference type="Gene3D" id="3.50.50.60">
    <property type="entry name" value="FAD/NAD(P)-binding domain"/>
    <property type="match status" value="2"/>
</dbReference>
<sequence length="509" mass="56047">MRNPEVIVIGSGIGGLCCGGLLAKAGKRVLILEAHSKPGGAAHGFEKNGYKFESGPSLWSGIGSWPTTNPLGQVLKALNQKVDLIKYQDWNVQIPEGDYTIGVGDRRFLDQINSISGKDAIKEWENFIQVIKPIGAAANAIPLLALNQNKETVLQLLKRSKTLLTHLKSFKYLGGAFGNLVDDHLKDPFLRNWVELLCFLISGLSKDETNAAAMATLFDDWFNPDAYLEYPKGGSESIVKALLDGIYSFGGDLQLNSKVSQIIIKRNKAIGIELKNGERIFADHIVSNADIWNTIELIPKEIAQKWRGKRSKTPKCKSFLHLHLGFNAEGLKDIPLHSIWVNDWSKGITAERNVVVLSIPSALDPTMSPPNKHILHGYSPANEPWERWEGLKIGSKEYERTKEERCSVFWEPIKKLVPDIEERIEVKMLGTPLTHQRFLNTKNGSYGPALSAAEGLFPGNKTPIKNLLLCGSSTFPGIGIPPVAASGAMAANTILGSKFQRDLIEELGL</sequence>
<dbReference type="PANTHER" id="PTHR46313:SF1">
    <property type="entry name" value="FAD_NAD(P)-BINDING OXIDOREDUCTASE FAMILY PROTEIN"/>
    <property type="match status" value="1"/>
</dbReference>
<accession>A0A0A2CBJ5</accession>
<dbReference type="InterPro" id="IPR036188">
    <property type="entry name" value="FAD/NAD-bd_sf"/>
</dbReference>
<gene>
    <name evidence="2" type="ORF">EV03_0173</name>
</gene>
<dbReference type="InterPro" id="IPR045892">
    <property type="entry name" value="CrtISO-like"/>
</dbReference>
<feature type="domain" description="Amine oxidase" evidence="1">
    <location>
        <begin position="13"/>
        <end position="495"/>
    </location>
</feature>
<reference evidence="3" key="1">
    <citation type="journal article" date="2014" name="Sci. Data">
        <title>Genomes of diverse isolates of the marine cyanobacterium Prochlorococcus.</title>
        <authorList>
            <person name="Biller S."/>
            <person name="Berube P."/>
            <person name="Thompson J."/>
            <person name="Kelly L."/>
            <person name="Roggensack S."/>
            <person name="Awad L."/>
            <person name="Roache-Johnson K."/>
            <person name="Ding H."/>
            <person name="Giovannoni S.J."/>
            <person name="Moore L.R."/>
            <person name="Chisholm S.W."/>
        </authorList>
    </citation>
    <scope>NUCLEOTIDE SEQUENCE [LARGE SCALE GENOMIC DNA]</scope>
    <source>
        <strain evidence="3">PAC1</strain>
    </source>
</reference>